<keyword evidence="2" id="KW-1185">Reference proteome</keyword>
<dbReference type="GeneID" id="105988059"/>
<dbReference type="KEGG" id="dord:105988059"/>
<name>A0A1S3FEH9_DIPOR</name>
<gene>
    <name evidence="3" type="primary">Dcdc1</name>
</gene>
<dbReference type="Proteomes" id="UP000081671">
    <property type="component" value="Unplaced"/>
</dbReference>
<evidence type="ECO:0000313" key="3">
    <source>
        <dbReference type="RefSeq" id="XP_012875003.1"/>
    </source>
</evidence>
<dbReference type="PROSITE" id="PS50309">
    <property type="entry name" value="DC"/>
    <property type="match status" value="1"/>
</dbReference>
<dbReference type="Pfam" id="PF24478">
    <property type="entry name" value="DCX2_DCDC1"/>
    <property type="match status" value="2"/>
</dbReference>
<dbReference type="InterPro" id="IPR036572">
    <property type="entry name" value="Doublecortin_dom_sf"/>
</dbReference>
<feature type="domain" description="Doublecortin" evidence="1">
    <location>
        <begin position="225"/>
        <end position="292"/>
    </location>
</feature>
<dbReference type="InterPro" id="IPR043188">
    <property type="entry name" value="DCDC1"/>
</dbReference>
<dbReference type="OrthoDB" id="9999986at2759"/>
<protein>
    <submittedName>
        <fullName evidence="3">Doublecortin domain-containing protein 1</fullName>
    </submittedName>
</protein>
<dbReference type="GO" id="GO:0030496">
    <property type="term" value="C:midbody"/>
    <property type="evidence" value="ECO:0007669"/>
    <property type="project" value="TreeGrafter"/>
</dbReference>
<dbReference type="InterPro" id="IPR003533">
    <property type="entry name" value="Doublecortin_dom"/>
</dbReference>
<dbReference type="CDD" id="cd17155">
    <property type="entry name" value="DCX_DCDC1"/>
    <property type="match status" value="1"/>
</dbReference>
<dbReference type="InParanoid" id="A0A1S3FEH9"/>
<dbReference type="SUPFAM" id="SSF89837">
    <property type="entry name" value="Doublecortin (DC)"/>
    <property type="match status" value="2"/>
</dbReference>
<dbReference type="GO" id="GO:0008017">
    <property type="term" value="F:microtubule binding"/>
    <property type="evidence" value="ECO:0007669"/>
    <property type="project" value="InterPro"/>
</dbReference>
<dbReference type="CTD" id="341019"/>
<proteinExistence type="predicted"/>
<dbReference type="InterPro" id="IPR056415">
    <property type="entry name" value="DCX2_DCDC1"/>
</dbReference>
<dbReference type="RefSeq" id="XP_012875003.1">
    <property type="nucleotide sequence ID" value="XM_013019549.1"/>
</dbReference>
<dbReference type="PANTHER" id="PTHR46302:SF3">
    <property type="entry name" value="DOUBLECORTIN DOMAIN-CONTAINING PROTEIN 1"/>
    <property type="match status" value="1"/>
</dbReference>
<dbReference type="AlphaFoldDB" id="A0A1S3FEH9"/>
<organism evidence="2 3">
    <name type="scientific">Dipodomys ordii</name>
    <name type="common">Ord's kangaroo rat</name>
    <dbReference type="NCBI Taxonomy" id="10020"/>
    <lineage>
        <taxon>Eukaryota</taxon>
        <taxon>Metazoa</taxon>
        <taxon>Chordata</taxon>
        <taxon>Craniata</taxon>
        <taxon>Vertebrata</taxon>
        <taxon>Euteleostomi</taxon>
        <taxon>Mammalia</taxon>
        <taxon>Eutheria</taxon>
        <taxon>Euarchontoglires</taxon>
        <taxon>Glires</taxon>
        <taxon>Rodentia</taxon>
        <taxon>Castorimorpha</taxon>
        <taxon>Heteromyidae</taxon>
        <taxon>Dipodomyinae</taxon>
        <taxon>Dipodomys</taxon>
    </lineage>
</organism>
<dbReference type="Gene3D" id="3.10.20.230">
    <property type="entry name" value="Doublecortin domain"/>
    <property type="match status" value="1"/>
</dbReference>
<evidence type="ECO:0000313" key="2">
    <source>
        <dbReference type="Proteomes" id="UP000081671"/>
    </source>
</evidence>
<reference evidence="3" key="1">
    <citation type="submission" date="2025-08" db="UniProtKB">
        <authorList>
            <consortium name="RefSeq"/>
        </authorList>
    </citation>
    <scope>IDENTIFICATION</scope>
    <source>
        <tissue evidence="3">Kidney</tissue>
    </source>
</reference>
<dbReference type="GO" id="GO:0035556">
    <property type="term" value="P:intracellular signal transduction"/>
    <property type="evidence" value="ECO:0007669"/>
    <property type="project" value="InterPro"/>
</dbReference>
<evidence type="ECO:0000259" key="1">
    <source>
        <dbReference type="PROSITE" id="PS50309"/>
    </source>
</evidence>
<dbReference type="PANTHER" id="PTHR46302">
    <property type="entry name" value="DOUBLECORTIN DOMAIN-CONTAINING PROTEIN 1"/>
    <property type="match status" value="1"/>
</dbReference>
<sequence>MTINAKLHGNCKGLFLLEWSNFLDDSITLALGKGCPVTFYSMVTSEKISGESARLKVAKIEEAKDPREALCGSLSSLMKPMEVLDENAVDAIVQYISNDLPRELMSSQAKAIIKTTDNSLRPPFVPSRLLHSVGGSDGSGHQDCCTHQTATDHSYEEISNPDSYISNSKNNSRFISASKRNRHVRALVGQLRVSENSLTFYSAQNWQRLSKRYKLQPRVIKVTAYRNGSRTVFAKVTAPTISLLLEECTDKLNLNTAARRVFLADGKEALKPEDVPQEADVYVSTGEPFIDPHRKIKGEKGMKKKPYPHTNGTSLSSQLYQEASNTQTMVQVLDICTTRMNLHSPARYLYDLYGKIIKDVSTVPLLEKCLQNSITPLRGPLWVSKGEGFSPSGAKMYIQEVLLALYQRLKSAKKYYEQKILLSPSIRLLMCNSVASHDGSTESGVLSAHQWVR</sequence>
<dbReference type="GO" id="GO:1902412">
    <property type="term" value="P:regulation of mitotic cytokinesis"/>
    <property type="evidence" value="ECO:0007669"/>
    <property type="project" value="InterPro"/>
</dbReference>
<accession>A0A1S3FEH9</accession>